<evidence type="ECO:0000256" key="3">
    <source>
        <dbReference type="ARBA" id="ARBA00022452"/>
    </source>
</evidence>
<name>A0A841J0X0_9SPHN</name>
<dbReference type="Proteomes" id="UP000552700">
    <property type="component" value="Unassembled WGS sequence"/>
</dbReference>
<evidence type="ECO:0000256" key="5">
    <source>
        <dbReference type="ARBA" id="ARBA00022692"/>
    </source>
</evidence>
<evidence type="ECO:0000313" key="13">
    <source>
        <dbReference type="EMBL" id="MBB6124354.1"/>
    </source>
</evidence>
<comment type="caution">
    <text evidence="13">The sequence shown here is derived from an EMBL/GenBank/DDBJ whole genome shotgun (WGS) entry which is preliminary data.</text>
</comment>
<feature type="domain" description="TonB-dependent receptor-like beta-barrel" evidence="12">
    <location>
        <begin position="155"/>
        <end position="640"/>
    </location>
</feature>
<protein>
    <submittedName>
        <fullName evidence="13">Outer membrane receptor protein involved in Fe transport</fullName>
    </submittedName>
</protein>
<keyword evidence="8" id="KW-0798">TonB box</keyword>
<comment type="similarity">
    <text evidence="11">Belongs to the TonB-dependent receptor family.</text>
</comment>
<dbReference type="Gene3D" id="2.40.170.20">
    <property type="entry name" value="TonB-dependent receptor, beta-barrel domain"/>
    <property type="match status" value="1"/>
</dbReference>
<keyword evidence="13" id="KW-0675">Receptor</keyword>
<evidence type="ECO:0000256" key="10">
    <source>
        <dbReference type="ARBA" id="ARBA00023237"/>
    </source>
</evidence>
<dbReference type="AlphaFoldDB" id="A0A841J0X0"/>
<reference evidence="13 14" key="1">
    <citation type="submission" date="2020-08" db="EMBL/GenBank/DDBJ databases">
        <title>Genomic Encyclopedia of Type Strains, Phase IV (KMG-IV): sequencing the most valuable type-strain genomes for metagenomic binning, comparative biology and taxonomic classification.</title>
        <authorList>
            <person name="Goeker M."/>
        </authorList>
    </citation>
    <scope>NUCLEOTIDE SEQUENCE [LARGE SCALE GENOMIC DNA]</scope>
    <source>
        <strain evidence="13 14">DSM 102255</strain>
    </source>
</reference>
<keyword evidence="2 11" id="KW-0813">Transport</keyword>
<keyword evidence="9 11" id="KW-0472">Membrane</keyword>
<keyword evidence="10 11" id="KW-0998">Cell outer membrane</keyword>
<evidence type="ECO:0000256" key="7">
    <source>
        <dbReference type="ARBA" id="ARBA00023065"/>
    </source>
</evidence>
<keyword evidence="5 11" id="KW-0812">Transmembrane</keyword>
<evidence type="ECO:0000313" key="14">
    <source>
        <dbReference type="Proteomes" id="UP000552700"/>
    </source>
</evidence>
<keyword evidence="3 11" id="KW-1134">Transmembrane beta strand</keyword>
<dbReference type="GO" id="GO:0006826">
    <property type="term" value="P:iron ion transport"/>
    <property type="evidence" value="ECO:0007669"/>
    <property type="project" value="UniProtKB-KW"/>
</dbReference>
<dbReference type="PROSITE" id="PS52016">
    <property type="entry name" value="TONB_DEPENDENT_REC_3"/>
    <property type="match status" value="1"/>
</dbReference>
<dbReference type="InterPro" id="IPR036942">
    <property type="entry name" value="Beta-barrel_TonB_sf"/>
</dbReference>
<evidence type="ECO:0000256" key="2">
    <source>
        <dbReference type="ARBA" id="ARBA00022448"/>
    </source>
</evidence>
<gene>
    <name evidence="13" type="ORF">FHS92_002099</name>
</gene>
<keyword evidence="7" id="KW-0406">Ion transport</keyword>
<evidence type="ECO:0000256" key="9">
    <source>
        <dbReference type="ARBA" id="ARBA00023136"/>
    </source>
</evidence>
<evidence type="ECO:0000256" key="6">
    <source>
        <dbReference type="ARBA" id="ARBA00023004"/>
    </source>
</evidence>
<comment type="subcellular location">
    <subcellularLocation>
        <location evidence="1 11">Cell outer membrane</location>
        <topology evidence="1 11">Multi-pass membrane protein</topology>
    </subcellularLocation>
</comment>
<sequence length="674" mass="73600">MSVYVDEVPLPFPALTSEASLDLERVEVLKGPQGILFGQNSTGGAINYIARKPTNSLAAGASITYGRFKDIEGTAFVSGPLTPTVSARLAVRAEQSDDWQYSYTRSDRIGGTKKIAGRLLLDWQASDRLKLEFNANGWIDRSDPQAGQLVGFSLSSGVALTPNGFRLLAYPLAPQNNRAADWSSDLRPKGNKRMGQLSLRGTYEVGGATITSITAYTAFRRRDVLDQDGLNLHSLDYPRADGDIRSFTQELRAAGDNSAPVRWLVGANYEHSTVNEIFQNYYPDSAVVDLLKGVAAGAGVDISFWNSNNFYSDQKLTNYAGFANFEFDATDKLTFKAGGRYTDSLRKIESCNSDDGTGGDAALFNFLYGLPRPGTPTIKIGQCVTSFQTPQGRVPVDVVRVRLHEDNFSWRVGVDFKPTTTTLLFANISKGYKAGSSPTAAAADIIQYKPVKQESVLAFEAGIKSRPFGRILDINASAFYYDYRNKQLRTLILDPVFGDLNNLTNVPKSTVKGVELSTTIRPVSGLALSGQVAYITTRVDKYIGYDPAITPRQNGNADFSGSRFPFTPKISASGTADYGWPLSDKLSASLGATVTYKSRATALIGGSAIDEIKPYTLLDLRAGIKSEVDGWRVQAWAKNVTNTYYWTNVTRSYDTILRYTGRPATYGITVGVEF</sequence>
<organism evidence="13 14">
    <name type="scientific">Sphingobium subterraneum</name>
    <dbReference type="NCBI Taxonomy" id="627688"/>
    <lineage>
        <taxon>Bacteria</taxon>
        <taxon>Pseudomonadati</taxon>
        <taxon>Pseudomonadota</taxon>
        <taxon>Alphaproteobacteria</taxon>
        <taxon>Sphingomonadales</taxon>
        <taxon>Sphingomonadaceae</taxon>
        <taxon>Sphingobium</taxon>
    </lineage>
</organism>
<evidence type="ECO:0000256" key="1">
    <source>
        <dbReference type="ARBA" id="ARBA00004571"/>
    </source>
</evidence>
<evidence type="ECO:0000256" key="11">
    <source>
        <dbReference type="PROSITE-ProRule" id="PRU01360"/>
    </source>
</evidence>
<dbReference type="InterPro" id="IPR000531">
    <property type="entry name" value="Beta-barrel_TonB"/>
</dbReference>
<keyword evidence="6" id="KW-0408">Iron</keyword>
<keyword evidence="14" id="KW-1185">Reference proteome</keyword>
<keyword evidence="4" id="KW-0410">Iron transport</keyword>
<proteinExistence type="inferred from homology"/>
<dbReference type="SUPFAM" id="SSF56935">
    <property type="entry name" value="Porins"/>
    <property type="match status" value="1"/>
</dbReference>
<evidence type="ECO:0000259" key="12">
    <source>
        <dbReference type="Pfam" id="PF00593"/>
    </source>
</evidence>
<evidence type="ECO:0000256" key="4">
    <source>
        <dbReference type="ARBA" id="ARBA00022496"/>
    </source>
</evidence>
<dbReference type="PANTHER" id="PTHR32552:SF81">
    <property type="entry name" value="TONB-DEPENDENT OUTER MEMBRANE RECEPTOR"/>
    <property type="match status" value="1"/>
</dbReference>
<dbReference type="InterPro" id="IPR039426">
    <property type="entry name" value="TonB-dep_rcpt-like"/>
</dbReference>
<dbReference type="EMBL" id="JACIJP010000003">
    <property type="protein sequence ID" value="MBB6124354.1"/>
    <property type="molecule type" value="Genomic_DNA"/>
</dbReference>
<dbReference type="PANTHER" id="PTHR32552">
    <property type="entry name" value="FERRICHROME IRON RECEPTOR-RELATED"/>
    <property type="match status" value="1"/>
</dbReference>
<dbReference type="Pfam" id="PF00593">
    <property type="entry name" value="TonB_dep_Rec_b-barrel"/>
    <property type="match status" value="1"/>
</dbReference>
<dbReference type="GO" id="GO:0009279">
    <property type="term" value="C:cell outer membrane"/>
    <property type="evidence" value="ECO:0007669"/>
    <property type="project" value="UniProtKB-SubCell"/>
</dbReference>
<accession>A0A841J0X0</accession>
<evidence type="ECO:0000256" key="8">
    <source>
        <dbReference type="ARBA" id="ARBA00023077"/>
    </source>
</evidence>